<gene>
    <name evidence="3" type="ORF">LMUR_03467</name>
</gene>
<comment type="caution">
    <text evidence="3">The sequence shown here is derived from an EMBL/GenBank/DDBJ whole genome shotgun (WGS) entry which is preliminary data.</text>
</comment>
<name>A0A829R911_LISGR</name>
<dbReference type="GO" id="GO:0015074">
    <property type="term" value="P:DNA integration"/>
    <property type="evidence" value="ECO:0007669"/>
    <property type="project" value="InterPro"/>
</dbReference>
<reference evidence="3 4" key="1">
    <citation type="submission" date="2012-12" db="EMBL/GenBank/DDBJ databases">
        <title>Novel taxa of Listeriaceae from agricultural environments in the United States.</title>
        <authorList>
            <person name="den Bakker H.C."/>
            <person name="Allred A."/>
            <person name="Warchocki S."/>
            <person name="Wright E.M."/>
            <person name="Burrell A."/>
            <person name="Nightingale K.K."/>
            <person name="Kephart D."/>
            <person name="Wiedmann M."/>
        </authorList>
    </citation>
    <scope>NUCLEOTIDE SEQUENCE [LARGE SCALE GENOMIC DNA]</scope>
    <source>
        <strain evidence="3 4">FSL F6-1183</strain>
    </source>
</reference>
<evidence type="ECO:0000259" key="2">
    <source>
        <dbReference type="PROSITE" id="PS51898"/>
    </source>
</evidence>
<evidence type="ECO:0000256" key="1">
    <source>
        <dbReference type="ARBA" id="ARBA00023172"/>
    </source>
</evidence>
<organism evidence="3 4">
    <name type="scientific">Listeria grayi FSL F6-1183</name>
    <dbReference type="NCBI Taxonomy" id="1265827"/>
    <lineage>
        <taxon>Bacteria</taxon>
        <taxon>Bacillati</taxon>
        <taxon>Bacillota</taxon>
        <taxon>Bacilli</taxon>
        <taxon>Bacillales</taxon>
        <taxon>Listeriaceae</taxon>
        <taxon>Listeria</taxon>
    </lineage>
</organism>
<dbReference type="SUPFAM" id="SSF56349">
    <property type="entry name" value="DNA breaking-rejoining enzymes"/>
    <property type="match status" value="1"/>
</dbReference>
<keyword evidence="1" id="KW-0233">DNA recombination</keyword>
<dbReference type="Proteomes" id="UP000019251">
    <property type="component" value="Unassembled WGS sequence"/>
</dbReference>
<dbReference type="InterPro" id="IPR011010">
    <property type="entry name" value="DNA_brk_join_enz"/>
</dbReference>
<evidence type="ECO:0000313" key="3">
    <source>
        <dbReference type="EMBL" id="EUJ30102.1"/>
    </source>
</evidence>
<dbReference type="Pfam" id="PF00589">
    <property type="entry name" value="Phage_integrase"/>
    <property type="match status" value="1"/>
</dbReference>
<dbReference type="InterPro" id="IPR013762">
    <property type="entry name" value="Integrase-like_cat_sf"/>
</dbReference>
<dbReference type="EMBL" id="AODG01000004">
    <property type="protein sequence ID" value="EUJ30102.1"/>
    <property type="molecule type" value="Genomic_DNA"/>
</dbReference>
<dbReference type="AlphaFoldDB" id="A0A829R911"/>
<dbReference type="InterPro" id="IPR002104">
    <property type="entry name" value="Integrase_catalytic"/>
</dbReference>
<dbReference type="GO" id="GO:0003677">
    <property type="term" value="F:DNA binding"/>
    <property type="evidence" value="ECO:0007669"/>
    <property type="project" value="InterPro"/>
</dbReference>
<evidence type="ECO:0000313" key="4">
    <source>
        <dbReference type="Proteomes" id="UP000019251"/>
    </source>
</evidence>
<dbReference type="Gene3D" id="1.10.443.10">
    <property type="entry name" value="Intergrase catalytic core"/>
    <property type="match status" value="1"/>
</dbReference>
<accession>A0A829R911</accession>
<sequence>MLRHTFATQTALSGIDRSEVQNFIGHKNMSMTDYYTHSTKEGKQKAR</sequence>
<proteinExistence type="predicted"/>
<protein>
    <recommendedName>
        <fullName evidence="2">Tyr recombinase domain-containing protein</fullName>
    </recommendedName>
</protein>
<feature type="domain" description="Tyr recombinase" evidence="2">
    <location>
        <begin position="1"/>
        <end position="47"/>
    </location>
</feature>
<dbReference type="GO" id="GO:0006310">
    <property type="term" value="P:DNA recombination"/>
    <property type="evidence" value="ECO:0007669"/>
    <property type="project" value="UniProtKB-KW"/>
</dbReference>
<dbReference type="PROSITE" id="PS51898">
    <property type="entry name" value="TYR_RECOMBINASE"/>
    <property type="match status" value="1"/>
</dbReference>